<protein>
    <submittedName>
        <fullName evidence="1">RAMP superfamily CRISPR-associated protein</fullName>
    </submittedName>
</protein>
<accession>A0ACC6TR29</accession>
<comment type="caution">
    <text evidence="1">The sequence shown here is derived from an EMBL/GenBank/DDBJ whole genome shotgun (WGS) entry which is preliminary data.</text>
</comment>
<organism evidence="1 2">
    <name type="scientific">Candidatus Aramenus sulfurataquae</name>
    <dbReference type="NCBI Taxonomy" id="1326980"/>
    <lineage>
        <taxon>Archaea</taxon>
        <taxon>Thermoproteota</taxon>
        <taxon>Thermoprotei</taxon>
        <taxon>Sulfolobales</taxon>
        <taxon>Sulfolobaceae</taxon>
        <taxon>Candidatus Aramenus</taxon>
    </lineage>
</organism>
<reference evidence="1" key="1">
    <citation type="submission" date="2024-07" db="EMBL/GenBank/DDBJ databases">
        <title>Metagenome and Metagenome-Assembled Genomes of Archaea from a hot spring from the geothermal field of Los Azufres, Mexico.</title>
        <authorList>
            <person name="Marin-Paredes R."/>
            <person name="Martinez-Romero E."/>
            <person name="Servin-Garciduenas L.E."/>
        </authorList>
    </citation>
    <scope>NUCLEOTIDE SEQUENCE</scope>
    <source>
        <strain evidence="1">AZ1-454</strain>
    </source>
</reference>
<evidence type="ECO:0000313" key="2">
    <source>
        <dbReference type="Proteomes" id="UP000053480"/>
    </source>
</evidence>
<proteinExistence type="predicted"/>
<gene>
    <name evidence="1" type="ORF">TQ35_0008265</name>
</gene>
<dbReference type="Proteomes" id="UP000053480">
    <property type="component" value="Unassembled WGS sequence"/>
</dbReference>
<evidence type="ECO:0000313" key="1">
    <source>
        <dbReference type="EMBL" id="MEW9492176.1"/>
    </source>
</evidence>
<sequence>MKIVVHLKNLSSLTVGNSSRLTRVDIGFNDMGIPGSSIKGSMRTAISWAIREGLSNFTSCGEIRPEKIEEAHKQKGVCDVCKLFGYPGHEGILRVSSIKVDKKETLTRVSINDSTNTAKEEALFKQEVVPPDSEFTFEIDLNTKDCKMLELTLLSLYFLRLWRLGRGAMIDLKVENIKEYPKDCPSETEEEIKKIMKELGEWLWQ</sequence>
<dbReference type="EMBL" id="JZWS03000014">
    <property type="protein sequence ID" value="MEW9492176.1"/>
    <property type="molecule type" value="Genomic_DNA"/>
</dbReference>
<name>A0ACC6TR29_9CREN</name>